<feature type="domain" description="HEPN" evidence="1">
    <location>
        <begin position="28"/>
        <end position="78"/>
    </location>
</feature>
<accession>A0A432MHT3</accession>
<evidence type="ECO:0000313" key="2">
    <source>
        <dbReference type="EMBL" id="RUL86501.1"/>
    </source>
</evidence>
<dbReference type="RefSeq" id="WP_126726499.1">
    <property type="nucleotide sequence ID" value="NZ_RYZH01000031.1"/>
</dbReference>
<dbReference type="Proteomes" id="UP000280296">
    <property type="component" value="Unassembled WGS sequence"/>
</dbReference>
<gene>
    <name evidence="2" type="ORF">TsocGM_16055</name>
</gene>
<dbReference type="InterPro" id="IPR007842">
    <property type="entry name" value="HEPN_dom"/>
</dbReference>
<evidence type="ECO:0000259" key="1">
    <source>
        <dbReference type="Pfam" id="PF05168"/>
    </source>
</evidence>
<protein>
    <submittedName>
        <fullName evidence="2">HEPN domain-containing protein</fullName>
    </submittedName>
</protein>
<evidence type="ECO:0000313" key="3">
    <source>
        <dbReference type="Proteomes" id="UP000280296"/>
    </source>
</evidence>
<dbReference type="OrthoDB" id="279067at2"/>
<organism evidence="2 3">
    <name type="scientific">Tautonia sociabilis</name>
    <dbReference type="NCBI Taxonomy" id="2080755"/>
    <lineage>
        <taxon>Bacteria</taxon>
        <taxon>Pseudomonadati</taxon>
        <taxon>Planctomycetota</taxon>
        <taxon>Planctomycetia</taxon>
        <taxon>Isosphaerales</taxon>
        <taxon>Isosphaeraceae</taxon>
        <taxon>Tautonia</taxon>
    </lineage>
</organism>
<comment type="caution">
    <text evidence="2">The sequence shown here is derived from an EMBL/GenBank/DDBJ whole genome shotgun (WGS) entry which is preliminary data.</text>
</comment>
<dbReference type="Pfam" id="PF05168">
    <property type="entry name" value="HEPN"/>
    <property type="match status" value="1"/>
</dbReference>
<keyword evidence="3" id="KW-1185">Reference proteome</keyword>
<dbReference type="EMBL" id="RYZH01000031">
    <property type="protein sequence ID" value="RUL86501.1"/>
    <property type="molecule type" value="Genomic_DNA"/>
</dbReference>
<reference evidence="2 3" key="1">
    <citation type="submission" date="2018-12" db="EMBL/GenBank/DDBJ databases">
        <authorList>
            <person name="Toschakov S.V."/>
        </authorList>
    </citation>
    <scope>NUCLEOTIDE SEQUENCE [LARGE SCALE GENOMIC DNA]</scope>
    <source>
        <strain evidence="2 3">GM2012</strain>
    </source>
</reference>
<proteinExistence type="predicted"/>
<name>A0A432MHT3_9BACT</name>
<sequence>MAIVNTFEKCLEGPYLSRDDSAAEAVGELLRRASDRLEAAAGLRASPKGDPADLCLLAYEAMFCCLRALVYRLGYREAGLRCLLLACEALYVRPGRLDARHLLDFERAQALKLPPDEALDAAAALVKRTLELLQPSGPAGLDRPGRI</sequence>
<dbReference type="AlphaFoldDB" id="A0A432MHT3"/>
<reference evidence="2 3" key="2">
    <citation type="submission" date="2019-01" db="EMBL/GenBank/DDBJ databases">
        <title>Tautonia sociabilis, a novel thermotolerant planctomycete of Isosphaeraceae family, isolated from a 4000 m deep subterranean habitat.</title>
        <authorList>
            <person name="Kovaleva O.L."/>
            <person name="Elcheninov A.G."/>
            <person name="Van Heerden E."/>
            <person name="Toshchakov S.V."/>
            <person name="Novikov A."/>
            <person name="Bonch-Osmolovskaya E.A."/>
            <person name="Kublanov I.V."/>
        </authorList>
    </citation>
    <scope>NUCLEOTIDE SEQUENCE [LARGE SCALE GENOMIC DNA]</scope>
    <source>
        <strain evidence="2 3">GM2012</strain>
    </source>
</reference>